<reference evidence="1 2" key="2">
    <citation type="journal article" date="2022" name="Mol. Ecol. Resour.">
        <title>The genomes of chicory, endive, great burdock and yacon provide insights into Asteraceae paleo-polyploidization history and plant inulin production.</title>
        <authorList>
            <person name="Fan W."/>
            <person name="Wang S."/>
            <person name="Wang H."/>
            <person name="Wang A."/>
            <person name="Jiang F."/>
            <person name="Liu H."/>
            <person name="Zhao H."/>
            <person name="Xu D."/>
            <person name="Zhang Y."/>
        </authorList>
    </citation>
    <scope>NUCLEOTIDE SEQUENCE [LARGE SCALE GENOMIC DNA]</scope>
    <source>
        <strain evidence="2">cv. Yunnan</strain>
        <tissue evidence="1">Leaves</tissue>
    </source>
</reference>
<evidence type="ECO:0000313" key="2">
    <source>
        <dbReference type="Proteomes" id="UP001056120"/>
    </source>
</evidence>
<accession>A0ACB9J153</accession>
<sequence length="809" mass="92852">MGGFFHLVDLKQVRMARKIGTQKRNVGGLEAPRNSLELPSGAYQSYYTPQDDQLYKYQETYDWREMGCNHPTEAPMKKLISDEMSKRSKNKANAPSIVARLMGVDTMPQDTKPVLNDLSKDKLTRSSSVGSALSPLKSFRQTSLDSFYLSEDSDLDEWSGSTITKKPMPRQHPQEEELQKFKKEFEAWQSARFKECSKIVERNTISDQWIAQENLNKEKMSLYANSSTKIKLEDLKKSRSLNENRPFPMNHQETAAYPAPTKIVILRPDFDNIRTPEEPFASSSGASEDRNNIEDFLEEVKQRLKYELQGKTFKSGLVRGGGIETPFSERPSDPKQIAQRIAKQVRESVTKDLGTNLLRSESTRSYRGEFQCSGTDSPEFISRDTRRLLSERLRNVLKKESHNINLKDENDIQSKSFRCGHDDMHDDMIIQKDLSPINLVRSLSAPVPGTSFGKLLLEDRHVVTGAHIRRKHEAIEKLTIKVKKQRKDKFNLKERVSSLKYSLTLRARLFGRKIHSTSEFRNNDRSFVKDIMNGPTVMMNIADRPENATEVPPSPASICSSIHEDFYRAAYCVSPTTPGAPTSDDCDLPQAFRDISSNLHELRKQLHQLETGRSEETVIEEQPYDSDMAELEDEDESYVRDLLIASGLYNNSFEKCLSRWDTFAKPISNRVFDQVEESYKNKINNDPNQHHKSVDHKVLLDLVNEVLSTLLSPPMHISKLSKNVIRPPHGNKLLDQVWGVLRAQLHPLVDKSFYFFDTMVARDLQSMPWSELVFEDIDVLAKEMECQIMRDLVEETVNDMRDDYTSFKV</sequence>
<organism evidence="1 2">
    <name type="scientific">Smallanthus sonchifolius</name>
    <dbReference type="NCBI Taxonomy" id="185202"/>
    <lineage>
        <taxon>Eukaryota</taxon>
        <taxon>Viridiplantae</taxon>
        <taxon>Streptophyta</taxon>
        <taxon>Embryophyta</taxon>
        <taxon>Tracheophyta</taxon>
        <taxon>Spermatophyta</taxon>
        <taxon>Magnoliopsida</taxon>
        <taxon>eudicotyledons</taxon>
        <taxon>Gunneridae</taxon>
        <taxon>Pentapetalae</taxon>
        <taxon>asterids</taxon>
        <taxon>campanulids</taxon>
        <taxon>Asterales</taxon>
        <taxon>Asteraceae</taxon>
        <taxon>Asteroideae</taxon>
        <taxon>Heliantheae alliance</taxon>
        <taxon>Millerieae</taxon>
        <taxon>Smallanthus</taxon>
    </lineage>
</organism>
<protein>
    <submittedName>
        <fullName evidence="1">Uncharacterized protein</fullName>
    </submittedName>
</protein>
<proteinExistence type="predicted"/>
<dbReference type="EMBL" id="CM042023">
    <property type="protein sequence ID" value="KAI3813673.1"/>
    <property type="molecule type" value="Genomic_DNA"/>
</dbReference>
<keyword evidence="2" id="KW-1185">Reference proteome</keyword>
<name>A0ACB9J153_9ASTR</name>
<reference evidence="2" key="1">
    <citation type="journal article" date="2022" name="Mol. Ecol. Resour.">
        <title>The genomes of chicory, endive, great burdock and yacon provide insights into Asteraceae palaeo-polyploidization history and plant inulin production.</title>
        <authorList>
            <person name="Fan W."/>
            <person name="Wang S."/>
            <person name="Wang H."/>
            <person name="Wang A."/>
            <person name="Jiang F."/>
            <person name="Liu H."/>
            <person name="Zhao H."/>
            <person name="Xu D."/>
            <person name="Zhang Y."/>
        </authorList>
    </citation>
    <scope>NUCLEOTIDE SEQUENCE [LARGE SCALE GENOMIC DNA]</scope>
    <source>
        <strain evidence="2">cv. Yunnan</strain>
    </source>
</reference>
<comment type="caution">
    <text evidence="1">The sequence shown here is derived from an EMBL/GenBank/DDBJ whole genome shotgun (WGS) entry which is preliminary data.</text>
</comment>
<evidence type="ECO:0000313" key="1">
    <source>
        <dbReference type="EMBL" id="KAI3813673.1"/>
    </source>
</evidence>
<dbReference type="Proteomes" id="UP001056120">
    <property type="component" value="Linkage Group LG06"/>
</dbReference>
<gene>
    <name evidence="1" type="ORF">L1987_18402</name>
</gene>